<comment type="caution">
    <text evidence="1">The sequence shown here is derived from an EMBL/GenBank/DDBJ whole genome shotgun (WGS) entry which is preliminary data.</text>
</comment>
<dbReference type="EMBL" id="LFML01000126">
    <property type="protein sequence ID" value="KMO94570.1"/>
    <property type="molecule type" value="Genomic_DNA"/>
</dbReference>
<gene>
    <name evidence="1" type="ORF">ACS04_28605</name>
</gene>
<keyword evidence="2" id="KW-1185">Reference proteome</keyword>
<proteinExistence type="predicted"/>
<evidence type="ECO:0000313" key="2">
    <source>
        <dbReference type="Proteomes" id="UP000035932"/>
    </source>
</evidence>
<dbReference type="PATRIC" id="fig|66430.4.peg.1381"/>
<dbReference type="Proteomes" id="UP000035932">
    <property type="component" value="Unassembled WGS sequence"/>
</dbReference>
<evidence type="ECO:0000313" key="1">
    <source>
        <dbReference type="EMBL" id="KMO94570.1"/>
    </source>
</evidence>
<dbReference type="AlphaFoldDB" id="A0A0J6XF44"/>
<organism evidence="1 2">
    <name type="scientific">Streptomyces roseus</name>
    <dbReference type="NCBI Taxonomy" id="66430"/>
    <lineage>
        <taxon>Bacteria</taxon>
        <taxon>Bacillati</taxon>
        <taxon>Actinomycetota</taxon>
        <taxon>Actinomycetes</taxon>
        <taxon>Kitasatosporales</taxon>
        <taxon>Streptomycetaceae</taxon>
        <taxon>Streptomyces</taxon>
    </lineage>
</organism>
<protein>
    <submittedName>
        <fullName evidence="1">Uncharacterized protein</fullName>
    </submittedName>
</protein>
<reference evidence="1 2" key="1">
    <citation type="submission" date="2015-06" db="EMBL/GenBank/DDBJ databases">
        <title>Recapitulation of the evolution of biosynthetic gene clusters reveals hidden chemical diversity on bacterial genomes.</title>
        <authorList>
            <person name="Cruz-Morales P."/>
            <person name="Martinez-Guerrero C."/>
            <person name="Morales-Escalante M.A."/>
            <person name="Yanez-Guerra L.A."/>
            <person name="Kopp J.F."/>
            <person name="Feldmann J."/>
            <person name="Ramos-Aboites H.E."/>
            <person name="Barona-Gomez F."/>
        </authorList>
    </citation>
    <scope>NUCLEOTIDE SEQUENCE [LARGE SCALE GENOMIC DNA]</scope>
    <source>
        <strain evidence="1 2">ATCC 31245</strain>
    </source>
</reference>
<accession>A0A0J6XF44</accession>
<name>A0A0J6XF44_9ACTN</name>
<sequence length="72" mass="7222">MGKCRCYSDGSGIIMYTLAGDADHPAYGGRAGTVFAALGDANGNGVGSGAKLRWCVGPGRDRSTEGGPTCPL</sequence>